<protein>
    <recommendedName>
        <fullName evidence="2">TonB C-terminal domain-containing protein</fullName>
    </recommendedName>
</protein>
<dbReference type="EMBL" id="UINC01225124">
    <property type="protein sequence ID" value="SVE55044.1"/>
    <property type="molecule type" value="Genomic_DNA"/>
</dbReference>
<dbReference type="SUPFAM" id="SSF74653">
    <property type="entry name" value="TolA/TonB C-terminal domain"/>
    <property type="match status" value="1"/>
</dbReference>
<dbReference type="Pfam" id="PF13103">
    <property type="entry name" value="TonB_2"/>
    <property type="match status" value="1"/>
</dbReference>
<name>A0A383EEK3_9ZZZZ</name>
<dbReference type="AlphaFoldDB" id="A0A383EEK3"/>
<reference evidence="1" key="1">
    <citation type="submission" date="2018-05" db="EMBL/GenBank/DDBJ databases">
        <authorList>
            <person name="Lanie J.A."/>
            <person name="Ng W.-L."/>
            <person name="Kazmierczak K.M."/>
            <person name="Andrzejewski T.M."/>
            <person name="Davidsen T.M."/>
            <person name="Wayne K.J."/>
            <person name="Tettelin H."/>
            <person name="Glass J.I."/>
            <person name="Rusch D."/>
            <person name="Podicherti R."/>
            <person name="Tsui H.-C.T."/>
            <person name="Winkler M.E."/>
        </authorList>
    </citation>
    <scope>NUCLEOTIDE SEQUENCE</scope>
</reference>
<organism evidence="1">
    <name type="scientific">marine metagenome</name>
    <dbReference type="NCBI Taxonomy" id="408172"/>
    <lineage>
        <taxon>unclassified sequences</taxon>
        <taxon>metagenomes</taxon>
        <taxon>ecological metagenomes</taxon>
    </lineage>
</organism>
<proteinExistence type="predicted"/>
<dbReference type="Gene3D" id="3.30.1150.10">
    <property type="match status" value="1"/>
</dbReference>
<sequence>MKKIRKRGKLSKEETKNAVEVVNKNAALFSAGKSKIRDKIKPLNLLQYREYLMKVDPLLRQKWKIPLEISAKLEVRVKLIVDRKGTILQYAFVDISGNKIFDQSVRDLLNELEVLLPLPEGFEGSLTEIGIKFKPK</sequence>
<gene>
    <name evidence="1" type="ORF">METZ01_LOCUS507898</name>
</gene>
<accession>A0A383EEK3</accession>
<evidence type="ECO:0000313" key="1">
    <source>
        <dbReference type="EMBL" id="SVE55044.1"/>
    </source>
</evidence>
<evidence type="ECO:0008006" key="2">
    <source>
        <dbReference type="Google" id="ProtNLM"/>
    </source>
</evidence>